<feature type="transmembrane region" description="Helical" evidence="1">
    <location>
        <begin position="49"/>
        <end position="70"/>
    </location>
</feature>
<gene>
    <name evidence="3" type="ORF">MSAN_01719400</name>
</gene>
<protein>
    <recommendedName>
        <fullName evidence="2">DUF6534 domain-containing protein</fullName>
    </recommendedName>
</protein>
<feature type="domain" description="DUF6534" evidence="2">
    <location>
        <begin position="173"/>
        <end position="261"/>
    </location>
</feature>
<proteinExistence type="predicted"/>
<sequence length="308" mass="33867">MVSSSLAFANNVGAYQIGVLVSYVLLGVTTTQTYVYFRRFPDDSRSLKALVAVVWVCELTHALCVGNALYAYTISSYRHPAMLNNSPWTLHVAFIIVSFIVACVQGFFGVKIYGFSGKLYIPVLIWVLACLRLVASASIFLLPLNPLNPENMGSNLNIASSWELFCTAAWITSVINDVLITITLVLLLRRQRAGLPRRTTALVDKIIIWSIETGMMTSALGIVELLCFLVLSYQSWTWIAISTVEARIFANSFLASLNGRTTLRALSDAPLSFVIPTMETFSSVQIMSARQNISDSVSHSGQTTKEGV</sequence>
<comment type="caution">
    <text evidence="3">The sequence shown here is derived from an EMBL/GenBank/DDBJ whole genome shotgun (WGS) entry which is preliminary data.</text>
</comment>
<evidence type="ECO:0000313" key="4">
    <source>
        <dbReference type="Proteomes" id="UP000623467"/>
    </source>
</evidence>
<feature type="transmembrane region" description="Helical" evidence="1">
    <location>
        <begin position="120"/>
        <end position="142"/>
    </location>
</feature>
<dbReference type="PANTHER" id="PTHR40465">
    <property type="entry name" value="CHROMOSOME 1, WHOLE GENOME SHOTGUN SEQUENCE"/>
    <property type="match status" value="1"/>
</dbReference>
<organism evidence="3 4">
    <name type="scientific">Mycena sanguinolenta</name>
    <dbReference type="NCBI Taxonomy" id="230812"/>
    <lineage>
        <taxon>Eukaryota</taxon>
        <taxon>Fungi</taxon>
        <taxon>Dikarya</taxon>
        <taxon>Basidiomycota</taxon>
        <taxon>Agaricomycotina</taxon>
        <taxon>Agaricomycetes</taxon>
        <taxon>Agaricomycetidae</taxon>
        <taxon>Agaricales</taxon>
        <taxon>Marasmiineae</taxon>
        <taxon>Mycenaceae</taxon>
        <taxon>Mycena</taxon>
    </lineage>
</organism>
<dbReference type="Pfam" id="PF20152">
    <property type="entry name" value="DUF6534"/>
    <property type="match status" value="1"/>
</dbReference>
<dbReference type="EMBL" id="JACAZH010000016">
    <property type="protein sequence ID" value="KAF7349299.1"/>
    <property type="molecule type" value="Genomic_DNA"/>
</dbReference>
<keyword evidence="1" id="KW-0812">Transmembrane</keyword>
<feature type="transmembrane region" description="Helical" evidence="1">
    <location>
        <begin position="12"/>
        <end position="37"/>
    </location>
</feature>
<name>A0A8H7CT11_9AGAR</name>
<keyword evidence="4" id="KW-1185">Reference proteome</keyword>
<feature type="transmembrane region" description="Helical" evidence="1">
    <location>
        <begin position="90"/>
        <end position="108"/>
    </location>
</feature>
<dbReference type="InterPro" id="IPR045339">
    <property type="entry name" value="DUF6534"/>
</dbReference>
<evidence type="ECO:0000313" key="3">
    <source>
        <dbReference type="EMBL" id="KAF7349299.1"/>
    </source>
</evidence>
<dbReference type="Proteomes" id="UP000623467">
    <property type="component" value="Unassembled WGS sequence"/>
</dbReference>
<feature type="transmembrane region" description="Helical" evidence="1">
    <location>
        <begin position="162"/>
        <end position="188"/>
    </location>
</feature>
<dbReference type="OrthoDB" id="2535105at2759"/>
<keyword evidence="1" id="KW-1133">Transmembrane helix</keyword>
<keyword evidence="1" id="KW-0472">Membrane</keyword>
<evidence type="ECO:0000256" key="1">
    <source>
        <dbReference type="SAM" id="Phobius"/>
    </source>
</evidence>
<reference evidence="3" key="1">
    <citation type="submission" date="2020-05" db="EMBL/GenBank/DDBJ databases">
        <title>Mycena genomes resolve the evolution of fungal bioluminescence.</title>
        <authorList>
            <person name="Tsai I.J."/>
        </authorList>
    </citation>
    <scope>NUCLEOTIDE SEQUENCE</scope>
    <source>
        <strain evidence="3">160909Yilan</strain>
    </source>
</reference>
<dbReference type="PANTHER" id="PTHR40465:SF1">
    <property type="entry name" value="DUF6534 DOMAIN-CONTAINING PROTEIN"/>
    <property type="match status" value="1"/>
</dbReference>
<dbReference type="AlphaFoldDB" id="A0A8H7CT11"/>
<accession>A0A8H7CT11</accession>
<evidence type="ECO:0000259" key="2">
    <source>
        <dbReference type="Pfam" id="PF20152"/>
    </source>
</evidence>